<reference evidence="3" key="1">
    <citation type="submission" date="2018-06" db="EMBL/GenBank/DDBJ databases">
        <title>Description of Blautia argi sp. nov., a new anaerobic isolated from dog feces.</title>
        <authorList>
            <person name="Chang Y.-H."/>
            <person name="Paek J."/>
            <person name="Shin Y."/>
        </authorList>
    </citation>
    <scope>NUCLEOTIDE SEQUENCE [LARGE SCALE GENOMIC DNA]</scope>
    <source>
        <strain evidence="3">KCTC 15426</strain>
    </source>
</reference>
<dbReference type="HAMAP" id="MF_01503">
    <property type="entry name" value="RemA"/>
    <property type="match status" value="1"/>
</dbReference>
<protein>
    <recommendedName>
        <fullName evidence="1">Putative regulatory protein DQQ01_10330</fullName>
    </recommendedName>
</protein>
<name>A0A2Z4UBU9_9FIRM</name>
<dbReference type="KEGG" id="blau:DQQ01_10330"/>
<dbReference type="PANTHER" id="PTHR38449">
    <property type="entry name" value="REGULATORY PROTEIN TM_1690-RELATED"/>
    <property type="match status" value="1"/>
</dbReference>
<gene>
    <name evidence="2" type="ORF">DQQ01_10330</name>
</gene>
<comment type="similarity">
    <text evidence="1">Belongs to the RemA family.</text>
</comment>
<organism evidence="2 3">
    <name type="scientific">Blautia argi</name>
    <dbReference type="NCBI Taxonomy" id="1912897"/>
    <lineage>
        <taxon>Bacteria</taxon>
        <taxon>Bacillati</taxon>
        <taxon>Bacillota</taxon>
        <taxon>Clostridia</taxon>
        <taxon>Lachnospirales</taxon>
        <taxon>Lachnospiraceae</taxon>
        <taxon>Blautia</taxon>
    </lineage>
</organism>
<dbReference type="RefSeq" id="WP_111919966.1">
    <property type="nucleotide sequence ID" value="NZ_CAUWHR010000002.1"/>
</dbReference>
<dbReference type="InterPro" id="IPR007169">
    <property type="entry name" value="RemA-like"/>
</dbReference>
<sequence>MAKLLNIGFGNVVNMDKIVAVVSPDAAPIKRLVQAAKESGRSVDATQGRKTKAVLITDGDMLVLSALQPETIAKRFGTFSENETKGEYDG</sequence>
<dbReference type="Pfam" id="PF04025">
    <property type="entry name" value="RemA-like"/>
    <property type="match status" value="1"/>
</dbReference>
<evidence type="ECO:0000313" key="3">
    <source>
        <dbReference type="Proteomes" id="UP000250003"/>
    </source>
</evidence>
<keyword evidence="3" id="KW-1185">Reference proteome</keyword>
<dbReference type="AlphaFoldDB" id="A0A2Z4UBU9"/>
<evidence type="ECO:0000313" key="2">
    <source>
        <dbReference type="EMBL" id="AWY98478.1"/>
    </source>
</evidence>
<dbReference type="NCBIfam" id="NF003315">
    <property type="entry name" value="PRK04323.1"/>
    <property type="match status" value="1"/>
</dbReference>
<evidence type="ECO:0000256" key="1">
    <source>
        <dbReference type="HAMAP-Rule" id="MF_01503"/>
    </source>
</evidence>
<proteinExistence type="inferred from homology"/>
<accession>A0A2Z4UBU9</accession>
<dbReference type="OrthoDB" id="5432174at2"/>
<dbReference type="PANTHER" id="PTHR38449:SF1">
    <property type="entry name" value="REGULATORY PROTEIN SSL2874-RELATED"/>
    <property type="match status" value="1"/>
</dbReference>
<dbReference type="Proteomes" id="UP000250003">
    <property type="component" value="Chromosome"/>
</dbReference>
<dbReference type="EMBL" id="CP030280">
    <property type="protein sequence ID" value="AWY98478.1"/>
    <property type="molecule type" value="Genomic_DNA"/>
</dbReference>